<protein>
    <submittedName>
        <fullName evidence="3">Uncharacterized protein</fullName>
    </submittedName>
</protein>
<dbReference type="InParanoid" id="K1QL84"/>
<dbReference type="Pfam" id="PF18738">
    <property type="entry name" value="HEPN_DZIP3"/>
    <property type="match status" value="1"/>
</dbReference>
<feature type="domain" description="DZIP3-like HEPN" evidence="1">
    <location>
        <begin position="53"/>
        <end position="123"/>
    </location>
</feature>
<evidence type="ECO:0000259" key="2">
    <source>
        <dbReference type="Pfam" id="PF20720"/>
    </source>
</evidence>
<evidence type="ECO:0000313" key="3">
    <source>
        <dbReference type="EMBL" id="EKC34608.1"/>
    </source>
</evidence>
<name>K1QL84_MAGGI</name>
<dbReference type="AlphaFoldDB" id="K1QL84"/>
<dbReference type="HOGENOM" id="CLU_544293_0_0_1"/>
<dbReference type="Pfam" id="PF20720">
    <property type="entry name" value="nSTAND3"/>
    <property type="match status" value="1"/>
</dbReference>
<sequence>MLLLFSEQFSWNNKDVFWKLTALRYYLMVTLKHHIGIDELKDVTVLFKTSLLQHFKESILKELYDINSWDDYAKLDISLLYNLLRNVCKHIPSPTRGWGYDPPSDDVNLGADIERIRSIWNRYCVELKPECSVNDRVVLTKAIKLVLSSLKKETFVIVKGAVGSGKSTCLKYVDEHYRGKEWEVKWKEEIITLRDLYVQENKKLLLCCDNLFGAYNRGQFASTSEIIEALENPGQEGGGNLKVVLAIHDHVYDELQKSLNIKALQNKRVVIDVNEFSDAEMLLIFNDQRKRGHCTRDLRCWFRNVDFRSLHDALKENPGKIGDPLLTLLYSNFHNLFSENGATQNIVKELCTIYQNMLDNNPELFHILLYIMMVGDHEFKKKLPDWAAELGGINNENVEQNVCHLDAFLMAHFNTVLLLFILCQLSRAAQDYLPMSVCPPGAREWQIEADRKKCQQPTPDYLCAAIENWPGHFGEICTKFGLSPSESQEDDAEIPFLDTKG</sequence>
<reference evidence="3" key="1">
    <citation type="journal article" date="2012" name="Nature">
        <title>The oyster genome reveals stress adaptation and complexity of shell formation.</title>
        <authorList>
            <person name="Zhang G."/>
            <person name="Fang X."/>
            <person name="Guo X."/>
            <person name="Li L."/>
            <person name="Luo R."/>
            <person name="Xu F."/>
            <person name="Yang P."/>
            <person name="Zhang L."/>
            <person name="Wang X."/>
            <person name="Qi H."/>
            <person name="Xiong Z."/>
            <person name="Que H."/>
            <person name="Xie Y."/>
            <person name="Holland P.W."/>
            <person name="Paps J."/>
            <person name="Zhu Y."/>
            <person name="Wu F."/>
            <person name="Chen Y."/>
            <person name="Wang J."/>
            <person name="Peng C."/>
            <person name="Meng J."/>
            <person name="Yang L."/>
            <person name="Liu J."/>
            <person name="Wen B."/>
            <person name="Zhang N."/>
            <person name="Huang Z."/>
            <person name="Zhu Q."/>
            <person name="Feng Y."/>
            <person name="Mount A."/>
            <person name="Hedgecock D."/>
            <person name="Xu Z."/>
            <person name="Liu Y."/>
            <person name="Domazet-Loso T."/>
            <person name="Du Y."/>
            <person name="Sun X."/>
            <person name="Zhang S."/>
            <person name="Liu B."/>
            <person name="Cheng P."/>
            <person name="Jiang X."/>
            <person name="Li J."/>
            <person name="Fan D."/>
            <person name="Wang W."/>
            <person name="Fu W."/>
            <person name="Wang T."/>
            <person name="Wang B."/>
            <person name="Zhang J."/>
            <person name="Peng Z."/>
            <person name="Li Y."/>
            <person name="Li N."/>
            <person name="Wang J."/>
            <person name="Chen M."/>
            <person name="He Y."/>
            <person name="Tan F."/>
            <person name="Song X."/>
            <person name="Zheng Q."/>
            <person name="Huang R."/>
            <person name="Yang H."/>
            <person name="Du X."/>
            <person name="Chen L."/>
            <person name="Yang M."/>
            <person name="Gaffney P.M."/>
            <person name="Wang S."/>
            <person name="Luo L."/>
            <person name="She Z."/>
            <person name="Ming Y."/>
            <person name="Huang W."/>
            <person name="Zhang S."/>
            <person name="Huang B."/>
            <person name="Zhang Y."/>
            <person name="Qu T."/>
            <person name="Ni P."/>
            <person name="Miao G."/>
            <person name="Wang J."/>
            <person name="Wang Q."/>
            <person name="Steinberg C.E."/>
            <person name="Wang H."/>
            <person name="Li N."/>
            <person name="Qian L."/>
            <person name="Zhang G."/>
            <person name="Li Y."/>
            <person name="Yang H."/>
            <person name="Liu X."/>
            <person name="Wang J."/>
            <person name="Yin Y."/>
            <person name="Wang J."/>
        </authorList>
    </citation>
    <scope>NUCLEOTIDE SEQUENCE [LARGE SCALE GENOMIC DNA]</scope>
    <source>
        <strain evidence="3">05x7-T-G4-1.051#20</strain>
    </source>
</reference>
<evidence type="ECO:0000259" key="1">
    <source>
        <dbReference type="Pfam" id="PF18738"/>
    </source>
</evidence>
<accession>K1QL84</accession>
<feature type="domain" description="Novel STAND NTPase 3" evidence="2">
    <location>
        <begin position="139"/>
        <end position="286"/>
    </location>
</feature>
<dbReference type="InterPro" id="IPR041249">
    <property type="entry name" value="HEPN_DZIP3"/>
</dbReference>
<gene>
    <name evidence="3" type="ORF">CGI_10004634</name>
</gene>
<dbReference type="InterPro" id="IPR049050">
    <property type="entry name" value="nSTAND3"/>
</dbReference>
<dbReference type="SUPFAM" id="SSF52540">
    <property type="entry name" value="P-loop containing nucleoside triphosphate hydrolases"/>
    <property type="match status" value="1"/>
</dbReference>
<organism evidence="3">
    <name type="scientific">Magallana gigas</name>
    <name type="common">Pacific oyster</name>
    <name type="synonym">Crassostrea gigas</name>
    <dbReference type="NCBI Taxonomy" id="29159"/>
    <lineage>
        <taxon>Eukaryota</taxon>
        <taxon>Metazoa</taxon>
        <taxon>Spiralia</taxon>
        <taxon>Lophotrochozoa</taxon>
        <taxon>Mollusca</taxon>
        <taxon>Bivalvia</taxon>
        <taxon>Autobranchia</taxon>
        <taxon>Pteriomorphia</taxon>
        <taxon>Ostreida</taxon>
        <taxon>Ostreoidea</taxon>
        <taxon>Ostreidae</taxon>
        <taxon>Magallana</taxon>
    </lineage>
</organism>
<dbReference type="EMBL" id="JH817726">
    <property type="protein sequence ID" value="EKC34608.1"/>
    <property type="molecule type" value="Genomic_DNA"/>
</dbReference>
<proteinExistence type="predicted"/>
<dbReference type="InterPro" id="IPR027417">
    <property type="entry name" value="P-loop_NTPase"/>
</dbReference>